<reference evidence="2 3" key="1">
    <citation type="journal article" date="2012" name="Genome Biol.">
        <title>Genome and low-iron response of an oceanic diatom adapted to chronic iron limitation.</title>
        <authorList>
            <person name="Lommer M."/>
            <person name="Specht M."/>
            <person name="Roy A.S."/>
            <person name="Kraemer L."/>
            <person name="Andreson R."/>
            <person name="Gutowska M.A."/>
            <person name="Wolf J."/>
            <person name="Bergner S.V."/>
            <person name="Schilhabel M.B."/>
            <person name="Klostermeier U.C."/>
            <person name="Beiko R.G."/>
            <person name="Rosenstiel P."/>
            <person name="Hippler M."/>
            <person name="Laroche J."/>
        </authorList>
    </citation>
    <scope>NUCLEOTIDE SEQUENCE [LARGE SCALE GENOMIC DNA]</scope>
    <source>
        <strain evidence="2 3">CCMP1005</strain>
    </source>
</reference>
<dbReference type="Proteomes" id="UP000266841">
    <property type="component" value="Unassembled WGS sequence"/>
</dbReference>
<gene>
    <name evidence="2" type="ORF">THAOC_02643</name>
</gene>
<name>K0TQ90_THAOC</name>
<keyword evidence="3" id="KW-1185">Reference proteome</keyword>
<evidence type="ECO:0000313" key="2">
    <source>
        <dbReference type="EMBL" id="EJK75632.1"/>
    </source>
</evidence>
<dbReference type="EMBL" id="AGNL01002822">
    <property type="protein sequence ID" value="EJK75632.1"/>
    <property type="molecule type" value="Genomic_DNA"/>
</dbReference>
<dbReference type="AlphaFoldDB" id="K0TQ90"/>
<evidence type="ECO:0000256" key="1">
    <source>
        <dbReference type="SAM" id="Phobius"/>
    </source>
</evidence>
<sequence>MSVAIAVMMVAVMLVAVLLVAIIIVAIILRPLRWVVIIVARGIDVACTSVVSYSAAALNRTAAGPLRQLILIEEGATELTRLLLEGHLTLPSRSTNFAARLGRCTSHHIQEQESLLHAKSHVATGYQNNGEPATLPNESNASRLDWPVLSALSLPRPAKGNRKARECLMRLDLDAMGCRFANCENRCGPSCYVSDPLSVLSPSEINQIGVLRGSRAVVLVSSSWIVLNSFSAESCRRRAAGRHVSEPGWLRTPQATK</sequence>
<accession>K0TQ90</accession>
<feature type="transmembrane region" description="Helical" evidence="1">
    <location>
        <begin position="6"/>
        <end position="29"/>
    </location>
</feature>
<proteinExistence type="predicted"/>
<keyword evidence="1" id="KW-0812">Transmembrane</keyword>
<comment type="caution">
    <text evidence="2">The sequence shown here is derived from an EMBL/GenBank/DDBJ whole genome shotgun (WGS) entry which is preliminary data.</text>
</comment>
<keyword evidence="1" id="KW-0472">Membrane</keyword>
<keyword evidence="1" id="KW-1133">Transmembrane helix</keyword>
<protein>
    <submittedName>
        <fullName evidence="2">Uncharacterized protein</fullName>
    </submittedName>
</protein>
<organism evidence="2 3">
    <name type="scientific">Thalassiosira oceanica</name>
    <name type="common">Marine diatom</name>
    <dbReference type="NCBI Taxonomy" id="159749"/>
    <lineage>
        <taxon>Eukaryota</taxon>
        <taxon>Sar</taxon>
        <taxon>Stramenopiles</taxon>
        <taxon>Ochrophyta</taxon>
        <taxon>Bacillariophyta</taxon>
        <taxon>Coscinodiscophyceae</taxon>
        <taxon>Thalassiosirophycidae</taxon>
        <taxon>Thalassiosirales</taxon>
        <taxon>Thalassiosiraceae</taxon>
        <taxon>Thalassiosira</taxon>
    </lineage>
</organism>
<evidence type="ECO:0000313" key="3">
    <source>
        <dbReference type="Proteomes" id="UP000266841"/>
    </source>
</evidence>